<dbReference type="Pfam" id="PF05235">
    <property type="entry name" value="CHAD"/>
    <property type="match status" value="1"/>
</dbReference>
<feature type="region of interest" description="Disordered" evidence="1">
    <location>
        <begin position="1"/>
        <end position="20"/>
    </location>
</feature>
<gene>
    <name evidence="3" type="ORF">CATMQ487_38590</name>
</gene>
<dbReference type="Gene3D" id="1.40.20.10">
    <property type="entry name" value="CHAD domain"/>
    <property type="match status" value="1"/>
</dbReference>
<evidence type="ECO:0000313" key="3">
    <source>
        <dbReference type="EMBL" id="BDI06889.1"/>
    </source>
</evidence>
<feature type="domain" description="CHAD" evidence="2">
    <location>
        <begin position="61"/>
        <end position="353"/>
    </location>
</feature>
<organism evidence="3 4">
    <name type="scientific">Sphaerotilus microaerophilus</name>
    <dbReference type="NCBI Taxonomy" id="2914710"/>
    <lineage>
        <taxon>Bacteria</taxon>
        <taxon>Pseudomonadati</taxon>
        <taxon>Pseudomonadota</taxon>
        <taxon>Betaproteobacteria</taxon>
        <taxon>Burkholderiales</taxon>
        <taxon>Sphaerotilaceae</taxon>
        <taxon>Sphaerotilus</taxon>
    </lineage>
</organism>
<dbReference type="PANTHER" id="PTHR39339">
    <property type="entry name" value="SLR1444 PROTEIN"/>
    <property type="match status" value="1"/>
</dbReference>
<name>A0ABM7YQR3_9BURK</name>
<dbReference type="PANTHER" id="PTHR39339:SF1">
    <property type="entry name" value="CHAD DOMAIN-CONTAINING PROTEIN"/>
    <property type="match status" value="1"/>
</dbReference>
<dbReference type="EMBL" id="AP025730">
    <property type="protein sequence ID" value="BDI06889.1"/>
    <property type="molecule type" value="Genomic_DNA"/>
</dbReference>
<protein>
    <recommendedName>
        <fullName evidence="2">CHAD domain-containing protein</fullName>
    </recommendedName>
</protein>
<dbReference type="InterPro" id="IPR038186">
    <property type="entry name" value="CHAD_dom_sf"/>
</dbReference>
<proteinExistence type="predicted"/>
<dbReference type="SMART" id="SM00880">
    <property type="entry name" value="CHAD"/>
    <property type="match status" value="1"/>
</dbReference>
<evidence type="ECO:0000259" key="2">
    <source>
        <dbReference type="PROSITE" id="PS51708"/>
    </source>
</evidence>
<keyword evidence="4" id="KW-1185">Reference proteome</keyword>
<dbReference type="PROSITE" id="PS51708">
    <property type="entry name" value="CHAD"/>
    <property type="match status" value="1"/>
</dbReference>
<sequence length="354" mass="38586">MTRSNDDAQNSSGSRCGGPLAQGPIVSVDLNLDLAERGARRSLGQPQPALRKSLAPAYDASADALQALAAVIDECVAQIAHNAIGLLDGDPALRAEHVHQLRVGIRRLRSGLRCFAGWAPQPVEADLDGLKALFTDLGACRDTDVLDSGVIADLARAGAPPVAWLAATSVNDPAALLRSEAMQHTLRQWMAWRWLLPSATQAEPGQAAAPAGEAARPSPALASPALHRHAERRLARWHQRLTAEARAFDELDEPAVHALRKRVKRQRYAVEFLAPLLRRRGTARYLAGLAALQDRMGELNDLFVARDRYQARLPDEPAAWFALGWLAARIEQARRAVQQDLLRLAELAPPRARR</sequence>
<evidence type="ECO:0000313" key="4">
    <source>
        <dbReference type="Proteomes" id="UP001057498"/>
    </source>
</evidence>
<accession>A0ABM7YQR3</accession>
<reference evidence="3" key="1">
    <citation type="submission" date="2022-04" db="EMBL/GenBank/DDBJ databases">
        <title>Whole genome sequence of Sphaerotilus sp. FB-5.</title>
        <authorList>
            <person name="Takeda M."/>
            <person name="Narihara S."/>
            <person name="Akimoto M."/>
            <person name="Akimoto R."/>
            <person name="Nishiyashiki S."/>
            <person name="Murakami T."/>
        </authorList>
    </citation>
    <scope>NUCLEOTIDE SEQUENCE</scope>
    <source>
        <strain evidence="3">FB-5</strain>
    </source>
</reference>
<evidence type="ECO:0000256" key="1">
    <source>
        <dbReference type="SAM" id="MobiDB-lite"/>
    </source>
</evidence>
<dbReference type="Proteomes" id="UP001057498">
    <property type="component" value="Chromosome"/>
</dbReference>
<dbReference type="InterPro" id="IPR007899">
    <property type="entry name" value="CHAD_dom"/>
</dbReference>